<keyword evidence="2" id="KW-1185">Reference proteome</keyword>
<gene>
    <name evidence="1" type="ORF">OUZ56_012149</name>
</gene>
<name>A0ABQ9Z259_9CRUS</name>
<evidence type="ECO:0000313" key="2">
    <source>
        <dbReference type="Proteomes" id="UP001234178"/>
    </source>
</evidence>
<accession>A0ABQ9Z259</accession>
<protein>
    <submittedName>
        <fullName evidence="1">Uncharacterized protein</fullName>
    </submittedName>
</protein>
<sequence>MLGLKFSGLHLEFVLPSEEWYNTQDQPLLAPDIVDYGTFTIRSNNHKSSQPAWILNKIS</sequence>
<comment type="caution">
    <text evidence="1">The sequence shown here is derived from an EMBL/GenBank/DDBJ whole genome shotgun (WGS) entry which is preliminary data.</text>
</comment>
<proteinExistence type="predicted"/>
<organism evidence="1 2">
    <name type="scientific">Daphnia magna</name>
    <dbReference type="NCBI Taxonomy" id="35525"/>
    <lineage>
        <taxon>Eukaryota</taxon>
        <taxon>Metazoa</taxon>
        <taxon>Ecdysozoa</taxon>
        <taxon>Arthropoda</taxon>
        <taxon>Crustacea</taxon>
        <taxon>Branchiopoda</taxon>
        <taxon>Diplostraca</taxon>
        <taxon>Cladocera</taxon>
        <taxon>Anomopoda</taxon>
        <taxon>Daphniidae</taxon>
        <taxon>Daphnia</taxon>
    </lineage>
</organism>
<evidence type="ECO:0000313" key="1">
    <source>
        <dbReference type="EMBL" id="KAK4006994.1"/>
    </source>
</evidence>
<dbReference type="EMBL" id="JAOYFB010000002">
    <property type="protein sequence ID" value="KAK4006994.1"/>
    <property type="molecule type" value="Genomic_DNA"/>
</dbReference>
<dbReference type="Proteomes" id="UP001234178">
    <property type="component" value="Unassembled WGS sequence"/>
</dbReference>
<reference evidence="1 2" key="1">
    <citation type="journal article" date="2023" name="Nucleic Acids Res.">
        <title>The hologenome of Daphnia magna reveals possible DNA methylation and microbiome-mediated evolution of the host genome.</title>
        <authorList>
            <person name="Chaturvedi A."/>
            <person name="Li X."/>
            <person name="Dhandapani V."/>
            <person name="Marshall H."/>
            <person name="Kissane S."/>
            <person name="Cuenca-Cambronero M."/>
            <person name="Asole G."/>
            <person name="Calvet F."/>
            <person name="Ruiz-Romero M."/>
            <person name="Marangio P."/>
            <person name="Guigo R."/>
            <person name="Rago D."/>
            <person name="Mirbahai L."/>
            <person name="Eastwood N."/>
            <person name="Colbourne J.K."/>
            <person name="Zhou J."/>
            <person name="Mallon E."/>
            <person name="Orsini L."/>
        </authorList>
    </citation>
    <scope>NUCLEOTIDE SEQUENCE [LARGE SCALE GENOMIC DNA]</scope>
    <source>
        <strain evidence="1">LRV0_1</strain>
    </source>
</reference>